<evidence type="ECO:0000313" key="2">
    <source>
        <dbReference type="Proteomes" id="UP000887565"/>
    </source>
</evidence>
<keyword evidence="1" id="KW-0472">Membrane</keyword>
<feature type="transmembrane region" description="Helical" evidence="1">
    <location>
        <begin position="44"/>
        <end position="62"/>
    </location>
</feature>
<dbReference type="Proteomes" id="UP000887565">
    <property type="component" value="Unplaced"/>
</dbReference>
<name>A0A915L3B0_ROMCU</name>
<keyword evidence="2" id="KW-1185">Reference proteome</keyword>
<organism evidence="2 3">
    <name type="scientific">Romanomermis culicivorax</name>
    <name type="common">Nematode worm</name>
    <dbReference type="NCBI Taxonomy" id="13658"/>
    <lineage>
        <taxon>Eukaryota</taxon>
        <taxon>Metazoa</taxon>
        <taxon>Ecdysozoa</taxon>
        <taxon>Nematoda</taxon>
        <taxon>Enoplea</taxon>
        <taxon>Dorylaimia</taxon>
        <taxon>Mermithida</taxon>
        <taxon>Mermithoidea</taxon>
        <taxon>Mermithidae</taxon>
        <taxon>Romanomermis</taxon>
    </lineage>
</organism>
<evidence type="ECO:0000256" key="1">
    <source>
        <dbReference type="SAM" id="Phobius"/>
    </source>
</evidence>
<keyword evidence="1" id="KW-1133">Transmembrane helix</keyword>
<proteinExistence type="predicted"/>
<evidence type="ECO:0000313" key="3">
    <source>
        <dbReference type="WBParaSite" id="nRc.2.0.1.t44249-RA"/>
    </source>
</evidence>
<dbReference type="AlphaFoldDB" id="A0A915L3B0"/>
<dbReference type="WBParaSite" id="nRc.2.0.1.t44249-RA">
    <property type="protein sequence ID" value="nRc.2.0.1.t44249-RA"/>
    <property type="gene ID" value="nRc.2.0.1.g44249"/>
</dbReference>
<reference evidence="3" key="1">
    <citation type="submission" date="2022-11" db="UniProtKB">
        <authorList>
            <consortium name="WormBaseParasite"/>
        </authorList>
    </citation>
    <scope>IDENTIFICATION</scope>
</reference>
<accession>A0A915L3B0</accession>
<keyword evidence="1" id="KW-0812">Transmembrane</keyword>
<protein>
    <submittedName>
        <fullName evidence="3">Ovule protein</fullName>
    </submittedName>
</protein>
<sequence length="68" mass="8014">MVSTYSLIFDYPVFDRILQATAGWTIKRFLLIPCYCDTCIDHQFVIVILVLIISSLLMYSFCHLTHYF</sequence>